<feature type="non-terminal residue" evidence="1">
    <location>
        <position position="1"/>
    </location>
</feature>
<proteinExistence type="predicted"/>
<reference evidence="1 2" key="1">
    <citation type="journal article" date="2014" name="Curr. Biol.">
        <title>The genome of the clonal raider ant Cerapachys biroi.</title>
        <authorList>
            <person name="Oxley P.R."/>
            <person name="Ji L."/>
            <person name="Fetter-Pruneda I."/>
            <person name="McKenzie S.K."/>
            <person name="Li C."/>
            <person name="Hu H."/>
            <person name="Zhang G."/>
            <person name="Kronauer D.J."/>
        </authorList>
    </citation>
    <scope>NUCLEOTIDE SEQUENCE [LARGE SCALE GENOMIC DNA]</scope>
</reference>
<sequence>QIETIFNSRPVYPQSDDPSDLEALTPAHFLIGGTLSMIPESSLETEPLTRLSRWQFLQQITQRFWRR</sequence>
<gene>
    <name evidence="1" type="ORF">X777_00669</name>
</gene>
<organism evidence="1 2">
    <name type="scientific">Ooceraea biroi</name>
    <name type="common">Clonal raider ant</name>
    <name type="synonym">Cerapachys biroi</name>
    <dbReference type="NCBI Taxonomy" id="2015173"/>
    <lineage>
        <taxon>Eukaryota</taxon>
        <taxon>Metazoa</taxon>
        <taxon>Ecdysozoa</taxon>
        <taxon>Arthropoda</taxon>
        <taxon>Hexapoda</taxon>
        <taxon>Insecta</taxon>
        <taxon>Pterygota</taxon>
        <taxon>Neoptera</taxon>
        <taxon>Endopterygota</taxon>
        <taxon>Hymenoptera</taxon>
        <taxon>Apocrita</taxon>
        <taxon>Aculeata</taxon>
        <taxon>Formicoidea</taxon>
        <taxon>Formicidae</taxon>
        <taxon>Dorylinae</taxon>
        <taxon>Ooceraea</taxon>
    </lineage>
</organism>
<evidence type="ECO:0000313" key="1">
    <source>
        <dbReference type="EMBL" id="EZA62300.1"/>
    </source>
</evidence>
<dbReference type="EMBL" id="KK107024">
    <property type="protein sequence ID" value="EZA62300.1"/>
    <property type="molecule type" value="Genomic_DNA"/>
</dbReference>
<dbReference type="AlphaFoldDB" id="A0A026X1W4"/>
<protein>
    <submittedName>
        <fullName evidence="1">Uncharacterized protein</fullName>
    </submittedName>
</protein>
<name>A0A026X1W4_OOCBI</name>
<keyword evidence="2" id="KW-1185">Reference proteome</keyword>
<dbReference type="OMA" id="AQPMANW"/>
<accession>A0A026X1W4</accession>
<evidence type="ECO:0000313" key="2">
    <source>
        <dbReference type="Proteomes" id="UP000053097"/>
    </source>
</evidence>
<dbReference type="Proteomes" id="UP000053097">
    <property type="component" value="Unassembled WGS sequence"/>
</dbReference>